<feature type="region of interest" description="Disordered" evidence="1">
    <location>
        <begin position="615"/>
        <end position="704"/>
    </location>
</feature>
<dbReference type="InterPro" id="IPR029033">
    <property type="entry name" value="His_PPase_superfam"/>
</dbReference>
<sequence length="704" mass="75606">MGRPPAYVFIVRHGNRLDAADKQWHLSSPTPYDPPLTYGGWLQSRMVGARIASIIQDRETEEEAAAAINQTPRKRRRYNVILHSSPFLRCVQTSIAISSGLALEPSSSPSRTPTGGQSPRTKPTRVNQISSFSNPAPSRTRPALPAETESNSTTQNPIHIKRSVLRLDPFLGEWASPDYFDHITPPPRSALMLASAKAELLRKEDYNNYAHFNAKPVPSTPSALWNSPSLRSPLATHAESADDNHTGSPGLDSLSKLDEALPSPALKSPWGAPRRGSASTIPVGYSAPTPPYAVSVTDPIPVGYVAHARDACVDVDYQWDSSRDNLAWGDGGILPEEWAAMHQRFRKGLKRLVEWYSTTDRPGEMVTKTSCMVKMPKGNGAQSGCAIDEGDDDVETENIVVLVSHGAGCNALVGGVTAQPVLADVAMSSLTVARRRPAYDDVNSIDPSALASLDDAFSRRKMSIPDMYEMTLFANSDHLVPGAGSLSRSSSINGGARGRFNGPLSPALREVGLGSQYGQTSPVHRSNSVNASLGSMRRSSQATSFSSRANQADKGGITVGSGVTTFIKSARSNSIGLWEPPQEAEKTQDDLPLTLNFEHEKEVTKPAPLDLNKATDEKEQSNGHLPVQPPETAIVDSADEKTSKPASQERDASDRASSPSLWGGGSGSGSGGGGGLWGTPRPPGEAERIRDLSSSKRRWTVNER</sequence>
<feature type="compositionally biased region" description="Basic and acidic residues" evidence="1">
    <location>
        <begin position="638"/>
        <end position="654"/>
    </location>
</feature>
<dbReference type="Proteomes" id="UP001390339">
    <property type="component" value="Unassembled WGS sequence"/>
</dbReference>
<comment type="caution">
    <text evidence="2">The sequence shown here is derived from an EMBL/GenBank/DDBJ whole genome shotgun (WGS) entry which is preliminary data.</text>
</comment>
<dbReference type="InterPro" id="IPR051710">
    <property type="entry name" value="Phosphatase_SH3-domain"/>
</dbReference>
<feature type="compositionally biased region" description="Polar residues" evidence="1">
    <location>
        <begin position="148"/>
        <end position="157"/>
    </location>
</feature>
<dbReference type="SMART" id="SM00855">
    <property type="entry name" value="PGAM"/>
    <property type="match status" value="1"/>
</dbReference>
<dbReference type="EMBL" id="JAPCWZ010000004">
    <property type="protein sequence ID" value="KAK8868352.1"/>
    <property type="molecule type" value="Genomic_DNA"/>
</dbReference>
<name>A0ABR2IU44_9PEZI</name>
<feature type="compositionally biased region" description="Polar residues" evidence="1">
    <location>
        <begin position="120"/>
        <end position="137"/>
    </location>
</feature>
<feature type="region of interest" description="Disordered" evidence="1">
    <location>
        <begin position="217"/>
        <end position="257"/>
    </location>
</feature>
<protein>
    <submittedName>
        <fullName evidence="2">Phosphoglycerate mutase</fullName>
    </submittedName>
</protein>
<organism evidence="2 3">
    <name type="scientific">Apiospora arundinis</name>
    <dbReference type="NCBI Taxonomy" id="335852"/>
    <lineage>
        <taxon>Eukaryota</taxon>
        <taxon>Fungi</taxon>
        <taxon>Dikarya</taxon>
        <taxon>Ascomycota</taxon>
        <taxon>Pezizomycotina</taxon>
        <taxon>Sordariomycetes</taxon>
        <taxon>Xylariomycetidae</taxon>
        <taxon>Amphisphaeriales</taxon>
        <taxon>Apiosporaceae</taxon>
        <taxon>Apiospora</taxon>
    </lineage>
</organism>
<dbReference type="CDD" id="cd07040">
    <property type="entry name" value="HP"/>
    <property type="match status" value="1"/>
</dbReference>
<feature type="region of interest" description="Disordered" evidence="1">
    <location>
        <begin position="484"/>
        <end position="503"/>
    </location>
</feature>
<dbReference type="Gene3D" id="3.40.50.1240">
    <property type="entry name" value="Phosphoglycerate mutase-like"/>
    <property type="match status" value="1"/>
</dbReference>
<feature type="region of interest" description="Disordered" evidence="1">
    <location>
        <begin position="515"/>
        <end position="560"/>
    </location>
</feature>
<gene>
    <name evidence="2" type="ORF">PGQ11_006930</name>
</gene>
<evidence type="ECO:0000256" key="1">
    <source>
        <dbReference type="SAM" id="MobiDB-lite"/>
    </source>
</evidence>
<reference evidence="2 3" key="1">
    <citation type="journal article" date="2024" name="IMA Fungus">
        <title>Apiospora arundinis, a panoply of carbohydrate-active enzymes and secondary metabolites.</title>
        <authorList>
            <person name="Sorensen T."/>
            <person name="Petersen C."/>
            <person name="Muurmann A.T."/>
            <person name="Christiansen J.V."/>
            <person name="Brundto M.L."/>
            <person name="Overgaard C.K."/>
            <person name="Boysen A.T."/>
            <person name="Wollenberg R.D."/>
            <person name="Larsen T.O."/>
            <person name="Sorensen J.L."/>
            <person name="Nielsen K.L."/>
            <person name="Sondergaard T.E."/>
        </authorList>
    </citation>
    <scope>NUCLEOTIDE SEQUENCE [LARGE SCALE GENOMIC DNA]</scope>
    <source>
        <strain evidence="2 3">AAU 773</strain>
    </source>
</reference>
<evidence type="ECO:0000313" key="2">
    <source>
        <dbReference type="EMBL" id="KAK8868352.1"/>
    </source>
</evidence>
<proteinExistence type="predicted"/>
<dbReference type="PANTHER" id="PTHR16469:SF27">
    <property type="entry name" value="UBIQUITIN-ASSOCIATED AND SH3 DOMAIN-CONTAINING BA-RELATED"/>
    <property type="match status" value="1"/>
</dbReference>
<accession>A0ABR2IU44</accession>
<keyword evidence="3" id="KW-1185">Reference proteome</keyword>
<dbReference type="PANTHER" id="PTHR16469">
    <property type="entry name" value="UBIQUITIN-ASSOCIATED AND SH3 DOMAIN-CONTAINING BA-RELATED"/>
    <property type="match status" value="1"/>
</dbReference>
<feature type="compositionally biased region" description="Gly residues" evidence="1">
    <location>
        <begin position="662"/>
        <end position="677"/>
    </location>
</feature>
<feature type="compositionally biased region" description="Basic and acidic residues" evidence="1">
    <location>
        <begin position="684"/>
        <end position="704"/>
    </location>
</feature>
<feature type="compositionally biased region" description="Polar residues" evidence="1">
    <location>
        <begin position="516"/>
        <end position="550"/>
    </location>
</feature>
<dbReference type="InterPro" id="IPR013078">
    <property type="entry name" value="His_Pase_superF_clade-1"/>
</dbReference>
<feature type="compositionally biased region" description="Polar residues" evidence="1">
    <location>
        <begin position="220"/>
        <end position="230"/>
    </location>
</feature>
<feature type="region of interest" description="Disordered" evidence="1">
    <location>
        <begin position="101"/>
        <end position="157"/>
    </location>
</feature>
<evidence type="ECO:0000313" key="3">
    <source>
        <dbReference type="Proteomes" id="UP001390339"/>
    </source>
</evidence>
<dbReference type="SUPFAM" id="SSF53254">
    <property type="entry name" value="Phosphoglycerate mutase-like"/>
    <property type="match status" value="1"/>
</dbReference>
<feature type="compositionally biased region" description="Low complexity" evidence="1">
    <location>
        <begin position="105"/>
        <end position="119"/>
    </location>
</feature>